<name>A0A557QLP7_9RHOO</name>
<dbReference type="EMBL" id="VMNK01000014">
    <property type="protein sequence ID" value="TVO53827.1"/>
    <property type="molecule type" value="Genomic_DNA"/>
</dbReference>
<dbReference type="AlphaFoldDB" id="A0A557QLP7"/>
<protein>
    <submittedName>
        <fullName evidence="1">Uncharacterized protein</fullName>
    </submittedName>
</protein>
<dbReference type="RefSeq" id="WP_144310117.1">
    <property type="nucleotide sequence ID" value="NZ_VMNK01000014.1"/>
</dbReference>
<accession>A0A557QLP7</accession>
<reference evidence="1 2" key="1">
    <citation type="submission" date="2019-07" db="EMBL/GenBank/DDBJ databases">
        <title>The pathways for chlorine oxyanion respiration interact through the shared metabolite chlorate.</title>
        <authorList>
            <person name="Barnum T.P."/>
            <person name="Cheng Y."/>
            <person name="Hill K.A."/>
            <person name="Lucas L.N."/>
            <person name="Carlson H.K."/>
            <person name="Coates J.D."/>
        </authorList>
    </citation>
    <scope>NUCLEOTIDE SEQUENCE [LARGE SCALE GENOMIC DNA]</scope>
    <source>
        <strain evidence="1 2">SFB-3</strain>
    </source>
</reference>
<evidence type="ECO:0000313" key="1">
    <source>
        <dbReference type="EMBL" id="TVO53827.1"/>
    </source>
</evidence>
<gene>
    <name evidence="1" type="ORF">FHP91_13600</name>
</gene>
<sequence>MNAPLSPATLRLFRARLAAPVGVGGTLVTGPTDIRPEYADPFSVSIGVVAAITGELGALDAPDTMPAGSTEAAWSPYGDLPFACRQTISIRPRAYL</sequence>
<dbReference type="Proteomes" id="UP000319502">
    <property type="component" value="Unassembled WGS sequence"/>
</dbReference>
<proteinExistence type="predicted"/>
<organism evidence="1 2">
    <name type="scientific">Denitromonas halophila</name>
    <dbReference type="NCBI Taxonomy" id="1629404"/>
    <lineage>
        <taxon>Bacteria</taxon>
        <taxon>Pseudomonadati</taxon>
        <taxon>Pseudomonadota</taxon>
        <taxon>Betaproteobacteria</taxon>
        <taxon>Rhodocyclales</taxon>
        <taxon>Zoogloeaceae</taxon>
        <taxon>Denitromonas</taxon>
    </lineage>
</organism>
<comment type="caution">
    <text evidence="1">The sequence shown here is derived from an EMBL/GenBank/DDBJ whole genome shotgun (WGS) entry which is preliminary data.</text>
</comment>
<evidence type="ECO:0000313" key="2">
    <source>
        <dbReference type="Proteomes" id="UP000319502"/>
    </source>
</evidence>
<keyword evidence="2" id="KW-1185">Reference proteome</keyword>